<feature type="region of interest" description="Disordered" evidence="1">
    <location>
        <begin position="408"/>
        <end position="444"/>
    </location>
</feature>
<organism evidence="3 4">
    <name type="scientific">Novosphingobium fluoreni</name>
    <dbReference type="NCBI Taxonomy" id="1391222"/>
    <lineage>
        <taxon>Bacteria</taxon>
        <taxon>Pseudomonadati</taxon>
        <taxon>Pseudomonadota</taxon>
        <taxon>Alphaproteobacteria</taxon>
        <taxon>Sphingomonadales</taxon>
        <taxon>Sphingomonadaceae</taxon>
        <taxon>Novosphingobium</taxon>
    </lineage>
</organism>
<keyword evidence="2" id="KW-0472">Membrane</keyword>
<keyword evidence="2" id="KW-0812">Transmembrane</keyword>
<name>A0A7W6FX07_9SPHN</name>
<dbReference type="AlphaFoldDB" id="A0A7W6FX07"/>
<feature type="transmembrane region" description="Helical" evidence="2">
    <location>
        <begin position="20"/>
        <end position="40"/>
    </location>
</feature>
<comment type="caution">
    <text evidence="3">The sequence shown here is derived from an EMBL/GenBank/DDBJ whole genome shotgun (WGS) entry which is preliminary data.</text>
</comment>
<feature type="region of interest" description="Disordered" evidence="1">
    <location>
        <begin position="252"/>
        <end position="299"/>
    </location>
</feature>
<reference evidence="3 4" key="1">
    <citation type="submission" date="2020-08" db="EMBL/GenBank/DDBJ databases">
        <title>Genomic Encyclopedia of Type Strains, Phase IV (KMG-IV): sequencing the most valuable type-strain genomes for metagenomic binning, comparative biology and taxonomic classification.</title>
        <authorList>
            <person name="Goeker M."/>
        </authorList>
    </citation>
    <scope>NUCLEOTIDE SEQUENCE [LARGE SCALE GENOMIC DNA]</scope>
    <source>
        <strain evidence="3 4">DSM 27568</strain>
    </source>
</reference>
<feature type="transmembrane region" description="Helical" evidence="2">
    <location>
        <begin position="71"/>
        <end position="93"/>
    </location>
</feature>
<gene>
    <name evidence="3" type="ORF">GGR39_000493</name>
</gene>
<feature type="region of interest" description="Disordered" evidence="1">
    <location>
        <begin position="205"/>
        <end position="239"/>
    </location>
</feature>
<keyword evidence="2" id="KW-1133">Transmembrane helix</keyword>
<feature type="compositionally biased region" description="Acidic residues" evidence="1">
    <location>
        <begin position="126"/>
        <end position="138"/>
    </location>
</feature>
<accession>A0A7W6FX07</accession>
<evidence type="ECO:0000313" key="4">
    <source>
        <dbReference type="Proteomes" id="UP000561459"/>
    </source>
</evidence>
<evidence type="ECO:0000256" key="1">
    <source>
        <dbReference type="SAM" id="MobiDB-lite"/>
    </source>
</evidence>
<feature type="compositionally biased region" description="Acidic residues" evidence="1">
    <location>
        <begin position="273"/>
        <end position="283"/>
    </location>
</feature>
<keyword evidence="4" id="KW-1185">Reference proteome</keyword>
<feature type="region of interest" description="Disordered" evidence="1">
    <location>
        <begin position="98"/>
        <end position="142"/>
    </location>
</feature>
<evidence type="ECO:0000313" key="3">
    <source>
        <dbReference type="EMBL" id="MBB3938864.1"/>
    </source>
</evidence>
<dbReference type="RefSeq" id="WP_183615713.1">
    <property type="nucleotide sequence ID" value="NZ_JACIDY010000001.1"/>
</dbReference>
<protein>
    <submittedName>
        <fullName evidence="3">Uncharacterized protein</fullName>
    </submittedName>
</protein>
<dbReference type="Proteomes" id="UP000561459">
    <property type="component" value="Unassembled WGS sequence"/>
</dbReference>
<proteinExistence type="predicted"/>
<evidence type="ECO:0000256" key="2">
    <source>
        <dbReference type="SAM" id="Phobius"/>
    </source>
</evidence>
<dbReference type="EMBL" id="JACIDY010000001">
    <property type="protein sequence ID" value="MBB3938864.1"/>
    <property type="molecule type" value="Genomic_DNA"/>
</dbReference>
<sequence length="461" mass="48685">MTETKRRKPAATPPLTSHPLFPVTVLLWFGALFGLSSIAIRSSLIEHIVLVAGIDRVIPMAAPPLGNTMRVLLALLMTGIGCMVGGVVARVLTRSAPKPAATRRRQAGATPEAESPVTKFGKSEPEADTDALADEEELPLPTVRRRQLLPAPAEPIAATEDAPLPGTSPILKVADLEIASFDAALEEEEWQPLRKRSAKPLAEVELSATPEPSRLHFGRAATIEPHDEDTAPIPKPGFELLPRIEDEPLTAEATPAAVASEVERQPEVAAIEPEPEVAPEPEIEQSTVSAAPPRATSRPIPASAAERLANAPLDDLSHIELLERLALTIARRREAAAALLAAAAAKASILTEGDAPFGLRAVRSQPNHGDEAVPGAVAPRFIGAPVAPDDMAEGEDILASGYTSLRGLTRSTPLPTPPQGEAATSNVRAFDAPASRNRETDRTEQALRDALATLQRMSGAA</sequence>